<dbReference type="VEuPathDB" id="FungiDB:BDV34DRAFT_203223"/>
<sequence length="157" mass="17474">MQSVLPSSTTLLSDRACLVTFIMKYILPALFTGLALATAAVADRLPWIDEYQSGPCAVSRGNDESACGTAFYCQRQGNSHRIGGLRYESEKACLAAHEPRPWVEHYTPTCAFLHGTSEKHCGTEFFCRLHSSATPPSKLYESEEECLSFHQLRPERL</sequence>
<proteinExistence type="predicted"/>
<name>A0A5N6D7F0_ASPPA</name>
<protein>
    <submittedName>
        <fullName evidence="1">Uncharacterized protein</fullName>
    </submittedName>
</protein>
<keyword evidence="2" id="KW-1185">Reference proteome</keyword>
<dbReference type="OMA" id="PWIDEYQ"/>
<gene>
    <name evidence="1" type="ORF">BDV34DRAFT_203223</name>
</gene>
<dbReference type="AlphaFoldDB" id="A0A5N6D7F0"/>
<dbReference type="EMBL" id="ML735025">
    <property type="protein sequence ID" value="KAB8201182.1"/>
    <property type="molecule type" value="Genomic_DNA"/>
</dbReference>
<evidence type="ECO:0000313" key="1">
    <source>
        <dbReference type="EMBL" id="KAB8201182.1"/>
    </source>
</evidence>
<organism evidence="1 2">
    <name type="scientific">Aspergillus parasiticus</name>
    <dbReference type="NCBI Taxonomy" id="5067"/>
    <lineage>
        <taxon>Eukaryota</taxon>
        <taxon>Fungi</taxon>
        <taxon>Dikarya</taxon>
        <taxon>Ascomycota</taxon>
        <taxon>Pezizomycotina</taxon>
        <taxon>Eurotiomycetes</taxon>
        <taxon>Eurotiomycetidae</taxon>
        <taxon>Eurotiales</taxon>
        <taxon>Aspergillaceae</taxon>
        <taxon>Aspergillus</taxon>
        <taxon>Aspergillus subgen. Circumdati</taxon>
    </lineage>
</organism>
<dbReference type="Proteomes" id="UP000326532">
    <property type="component" value="Unassembled WGS sequence"/>
</dbReference>
<accession>A0A5N6D7F0</accession>
<evidence type="ECO:0000313" key="2">
    <source>
        <dbReference type="Proteomes" id="UP000326532"/>
    </source>
</evidence>
<reference evidence="1 2" key="1">
    <citation type="submission" date="2019-04" db="EMBL/GenBank/DDBJ databases">
        <title>Fungal friends and foes A comparative genomics study of 23 Aspergillus species from section Flavi.</title>
        <authorList>
            <consortium name="DOE Joint Genome Institute"/>
            <person name="Kjaerbolling I."/>
            <person name="Vesth T.C."/>
            <person name="Frisvad J.C."/>
            <person name="Nybo J.L."/>
            <person name="Theobald S."/>
            <person name="Kildgaard S."/>
            <person name="Petersen T.I."/>
            <person name="Kuo A."/>
            <person name="Sato A."/>
            <person name="Lyhne E.K."/>
            <person name="Kogle M.E."/>
            <person name="Wiebenga A."/>
            <person name="Kun R.S."/>
            <person name="Lubbers R.J."/>
            <person name="Makela M.R."/>
            <person name="Barry K."/>
            <person name="Chovatia M."/>
            <person name="Clum A."/>
            <person name="Daum C."/>
            <person name="Haridas S."/>
            <person name="He G."/>
            <person name="LaButti K."/>
            <person name="Lipzen A."/>
            <person name="Mondo S."/>
            <person name="Pangilinan J."/>
            <person name="Riley R."/>
            <person name="Salamov A."/>
            <person name="Simmons B.A."/>
            <person name="Magnuson J.K."/>
            <person name="Henrissat B."/>
            <person name="Mortensen U.H."/>
            <person name="Larsen T.O."/>
            <person name="De vries R.P."/>
            <person name="Grigoriev I.V."/>
            <person name="Machida M."/>
            <person name="Baker S.E."/>
            <person name="Andersen M.R."/>
        </authorList>
    </citation>
    <scope>NUCLEOTIDE SEQUENCE [LARGE SCALE GENOMIC DNA]</scope>
    <source>
        <strain evidence="1 2">CBS 117618</strain>
    </source>
</reference>